<dbReference type="EMBL" id="CP098400">
    <property type="protein sequence ID" value="URW79911.1"/>
    <property type="molecule type" value="Genomic_DNA"/>
</dbReference>
<dbReference type="Proteomes" id="UP001056426">
    <property type="component" value="Chromosome"/>
</dbReference>
<reference evidence="1" key="1">
    <citation type="submission" date="2022-05" db="EMBL/GenBank/DDBJ databases">
        <authorList>
            <person name="Sun X."/>
        </authorList>
    </citation>
    <scope>NUCLEOTIDE SEQUENCE</scope>
    <source>
        <strain evidence="1">Ai-910</strain>
    </source>
</reference>
<gene>
    <name evidence="1" type="ORF">M9189_00880</name>
</gene>
<organism evidence="1 2">
    <name type="scientific">Xiashengella succiniciproducens</name>
    <dbReference type="NCBI Taxonomy" id="2949635"/>
    <lineage>
        <taxon>Bacteria</taxon>
        <taxon>Pseudomonadati</taxon>
        <taxon>Bacteroidota</taxon>
        <taxon>Bacteroidia</taxon>
        <taxon>Marinilabiliales</taxon>
        <taxon>Marinilabiliaceae</taxon>
        <taxon>Xiashengella</taxon>
    </lineage>
</organism>
<evidence type="ECO:0000313" key="1">
    <source>
        <dbReference type="EMBL" id="URW79911.1"/>
    </source>
</evidence>
<proteinExistence type="predicted"/>
<accession>A0A9J6ZQM7</accession>
<protein>
    <submittedName>
        <fullName evidence="1">Uncharacterized protein</fullName>
    </submittedName>
</protein>
<dbReference type="RefSeq" id="WP_250724023.1">
    <property type="nucleotide sequence ID" value="NZ_CP098400.1"/>
</dbReference>
<keyword evidence="2" id="KW-1185">Reference proteome</keyword>
<dbReference type="KEGG" id="alkq:M9189_00880"/>
<name>A0A9J6ZQM7_9BACT</name>
<dbReference type="Gene3D" id="3.40.640.10">
    <property type="entry name" value="Type I PLP-dependent aspartate aminotransferase-like (Major domain)"/>
    <property type="match status" value="1"/>
</dbReference>
<dbReference type="AlphaFoldDB" id="A0A9J6ZQM7"/>
<sequence length="215" mass="24887">MQNLSLGRELMEEEMDAKVLQMWSRKEINSSRFYLTGYEPILFNKSKDFALESVLASVIPWDKELLILNPERMEHTHEIDNLHPEAVVHTLSHDDVRTMESLISSRRSVAYLLINQPEELASDLNLLDRILSLVRRNRMTLIVNCDKTARGINDIFMGAIDFMIGSLDDMRSFVMARRSKLVGIEGNSRKLNLDLHAFWQLCLRKRNAIIEPMVS</sequence>
<dbReference type="InterPro" id="IPR015421">
    <property type="entry name" value="PyrdxlP-dep_Trfase_major"/>
</dbReference>
<reference evidence="1" key="2">
    <citation type="submission" date="2022-06" db="EMBL/GenBank/DDBJ databases">
        <title>Xiashengella guii gen. nov. sp. nov., a bacterium isolated form anaerobic digestion tank.</title>
        <authorList>
            <person name="Huang H."/>
        </authorList>
    </citation>
    <scope>NUCLEOTIDE SEQUENCE</scope>
    <source>
        <strain evidence="1">Ai-910</strain>
    </source>
</reference>
<evidence type="ECO:0000313" key="2">
    <source>
        <dbReference type="Proteomes" id="UP001056426"/>
    </source>
</evidence>